<sequence length="96" mass="10548">VSGPFARLLRSEATLEIKHICGSDLTFRPNHSAADETPSTRCLQQQSLKGNPKTSLNIGGLWRGYYFAVMLGTSFKNGVLMDSGFEVLVRFAVGKR</sequence>
<feature type="non-terminal residue" evidence="1">
    <location>
        <position position="1"/>
    </location>
</feature>
<dbReference type="Proteomes" id="UP001044222">
    <property type="component" value="Chromosome 14"/>
</dbReference>
<comment type="caution">
    <text evidence="1">The sequence shown here is derived from an EMBL/GenBank/DDBJ whole genome shotgun (WGS) entry which is preliminary data.</text>
</comment>
<reference evidence="1" key="1">
    <citation type="submission" date="2021-01" db="EMBL/GenBank/DDBJ databases">
        <title>A chromosome-scale assembly of European eel, Anguilla anguilla.</title>
        <authorList>
            <person name="Henkel C."/>
            <person name="Jong-Raadsen S.A."/>
            <person name="Dufour S."/>
            <person name="Weltzien F.-A."/>
            <person name="Palstra A.P."/>
            <person name="Pelster B."/>
            <person name="Spaink H.P."/>
            <person name="Van Den Thillart G.E."/>
            <person name="Jansen H."/>
            <person name="Zahm M."/>
            <person name="Klopp C."/>
            <person name="Cedric C."/>
            <person name="Louis A."/>
            <person name="Berthelot C."/>
            <person name="Parey E."/>
            <person name="Roest Crollius H."/>
            <person name="Montfort J."/>
            <person name="Robinson-Rechavi M."/>
            <person name="Bucao C."/>
            <person name="Bouchez O."/>
            <person name="Gislard M."/>
            <person name="Lluch J."/>
            <person name="Milhes M."/>
            <person name="Lampietro C."/>
            <person name="Lopez Roques C."/>
            <person name="Donnadieu C."/>
            <person name="Braasch I."/>
            <person name="Desvignes T."/>
            <person name="Postlethwait J."/>
            <person name="Bobe J."/>
            <person name="Guiguen Y."/>
            <person name="Dirks R."/>
        </authorList>
    </citation>
    <scope>NUCLEOTIDE SEQUENCE</scope>
    <source>
        <strain evidence="1">Tag_6206</strain>
        <tissue evidence="1">Liver</tissue>
    </source>
</reference>
<evidence type="ECO:0000313" key="1">
    <source>
        <dbReference type="EMBL" id="KAG5835361.1"/>
    </source>
</evidence>
<name>A0A9D3RM38_ANGAN</name>
<accession>A0A9D3RM38</accession>
<proteinExistence type="predicted"/>
<dbReference type="AlphaFoldDB" id="A0A9D3RM38"/>
<dbReference type="EMBL" id="JAFIRN010000014">
    <property type="protein sequence ID" value="KAG5835361.1"/>
    <property type="molecule type" value="Genomic_DNA"/>
</dbReference>
<evidence type="ECO:0000313" key="2">
    <source>
        <dbReference type="Proteomes" id="UP001044222"/>
    </source>
</evidence>
<protein>
    <submittedName>
        <fullName evidence="1">Uncharacterized protein</fullName>
    </submittedName>
</protein>
<keyword evidence="2" id="KW-1185">Reference proteome</keyword>
<gene>
    <name evidence="1" type="ORF">ANANG_G00243060</name>
</gene>
<organism evidence="1 2">
    <name type="scientific">Anguilla anguilla</name>
    <name type="common">European freshwater eel</name>
    <name type="synonym">Muraena anguilla</name>
    <dbReference type="NCBI Taxonomy" id="7936"/>
    <lineage>
        <taxon>Eukaryota</taxon>
        <taxon>Metazoa</taxon>
        <taxon>Chordata</taxon>
        <taxon>Craniata</taxon>
        <taxon>Vertebrata</taxon>
        <taxon>Euteleostomi</taxon>
        <taxon>Actinopterygii</taxon>
        <taxon>Neopterygii</taxon>
        <taxon>Teleostei</taxon>
        <taxon>Anguilliformes</taxon>
        <taxon>Anguillidae</taxon>
        <taxon>Anguilla</taxon>
    </lineage>
</organism>